<dbReference type="Pfam" id="PF00395">
    <property type="entry name" value="SLH"/>
    <property type="match status" value="3"/>
</dbReference>
<feature type="domain" description="SLH" evidence="3">
    <location>
        <begin position="1039"/>
        <end position="1102"/>
    </location>
</feature>
<dbReference type="Pfam" id="PF13205">
    <property type="entry name" value="Big_5"/>
    <property type="match status" value="3"/>
</dbReference>
<dbReference type="RefSeq" id="WP_185137242.1">
    <property type="nucleotide sequence ID" value="NZ_JACJVR010000069.1"/>
</dbReference>
<dbReference type="PROSITE" id="PS51272">
    <property type="entry name" value="SLH"/>
    <property type="match status" value="3"/>
</dbReference>
<dbReference type="Pfam" id="PF13753">
    <property type="entry name" value="SWM_repeat"/>
    <property type="match status" value="4"/>
</dbReference>
<comment type="caution">
    <text evidence="4">The sequence shown here is derived from an EMBL/GenBank/DDBJ whole genome shotgun (WGS) entry which is preliminary data.</text>
</comment>
<dbReference type="PANTHER" id="PTHR43308">
    <property type="entry name" value="OUTER MEMBRANE PROTEIN ALPHA-RELATED"/>
    <property type="match status" value="1"/>
</dbReference>
<evidence type="ECO:0000256" key="2">
    <source>
        <dbReference type="SAM" id="SignalP"/>
    </source>
</evidence>
<sequence>MRRFHKLTGALAALLVMQSVSAAGAFAASASGTEVRIAAASSAPEAKLFVPADDARSVPVNSKLFIRFKDDVKVGNGNIIIKDSKTFSTVAAYEVRDESNVRLSQSRNVVIEPPATTDYKSGADYYVQIDAGAFVGASGGEPYAGIGDTQSWNFHTSSKDTTKPTAISYSPAKGANVSDLGSDLVLKFSEPVIPGDGNIVIRDLSAGVPLQTIPADSSDVSGAGTDTITISHYQSFKPNMVYAVTIDENAFSDLSGNLYKGIASTDISTWRFTTTTDTTPPELVSTSPASGSNYLPLTGAVLKMTFSEPVKIAPGAMGEAIPKTGATGSVPLTIGPDDASDPDPRVVTLYPTKSFSKSLQYIIHVPANAIADAAGNNFPGILNDYRWTLQTIGSDTTAPSLSNATMDGAVIQLTYNEELDENSVPYASNYYVTVNDTPRQVSEVAVSGTQVRLTLLAGVAVGQTVKLSYSVGDRPLQDKSGNKVVAFSNRAVSNTTSTTLPKPTSGTVSGSTITLKFNKTLQTISSNASSQFTVKVNGSSRGISGVTISGTDAVIRLSSNVTTGQSVSVSYTPGSYPLLDLSGNGVAAFAEFYVQNSSDTTPPSLSSATVSGSKVTLNYNEGLDASKVPLKSSFSVLINGKAGTVSSVAVTNNKVELTLSASVASGSVVLVTYIQGYPPISDLAGNAAASVSNYQVVSGSSSAATLSSAVVSGTTLTLTYSSTLNANSVPYAMQFVVKADNGYINVNGVSISGSKVTLMLGAAVQPGQTVTLTYYSSGTPLLDSSNQQVGALDGIAVSNQSNGTTNPSNPGSDVLGVLDPAGATIAAATTPSGQPAKRYVISGEKFVQAYALIKNSGSTAEPQVSFSVPTTEAGALVSIPISSVLNAATVASNGTFRLEYGTVSFTLPLTAINYSQELSLLGGDTSSAQLYLAIEKVADASLNAALSSKGAQLLGSPANFTVSILSSGREREVKSFNSYVTRTFALTAGTASPSEISVVRYDPEYRDVSYVPTTTETTNGTLYVNFKRKSNSVYAAVRKNQQTYSDMTKHWAKSDVSALATKFIVTGPTQSTFAPDKSITRAEFAEFLARGLGLNGDSSSAAKYKDVAGLGTSVAYIGAVSQAGIVQGDSSGKFNPKASITREEMATMMLRAMTYAGVQPSGSSSSLSRFSDRGKVSSWASSAVAANVQAGIMNGVSSSEFKPKANASRAEAAAMVKRFLEYVELFEG</sequence>
<evidence type="ECO:0000259" key="3">
    <source>
        <dbReference type="PROSITE" id="PS51272"/>
    </source>
</evidence>
<organism evidence="4 5">
    <name type="scientific">Cohnella xylanilytica</name>
    <dbReference type="NCBI Taxonomy" id="557555"/>
    <lineage>
        <taxon>Bacteria</taxon>
        <taxon>Bacillati</taxon>
        <taxon>Bacillota</taxon>
        <taxon>Bacilli</taxon>
        <taxon>Bacillales</taxon>
        <taxon>Paenibacillaceae</taxon>
        <taxon>Cohnella</taxon>
    </lineage>
</organism>
<dbReference type="AlphaFoldDB" id="A0A841U254"/>
<evidence type="ECO:0000313" key="5">
    <source>
        <dbReference type="Proteomes" id="UP000553776"/>
    </source>
</evidence>
<feature type="signal peptide" evidence="2">
    <location>
        <begin position="1"/>
        <end position="22"/>
    </location>
</feature>
<protein>
    <submittedName>
        <fullName evidence="4">Ig-like domain-containing protein</fullName>
    </submittedName>
</protein>
<dbReference type="NCBIfam" id="TIGR02059">
    <property type="entry name" value="swm_rep_I"/>
    <property type="match status" value="4"/>
</dbReference>
<reference evidence="4 5" key="1">
    <citation type="submission" date="2020-08" db="EMBL/GenBank/DDBJ databases">
        <title>Cohnella phylogeny.</title>
        <authorList>
            <person name="Dunlap C."/>
        </authorList>
    </citation>
    <scope>NUCLEOTIDE SEQUENCE [LARGE SCALE GENOMIC DNA]</scope>
    <source>
        <strain evidence="4 5">DSM 25239</strain>
    </source>
</reference>
<dbReference type="InterPro" id="IPR051465">
    <property type="entry name" value="Cell_Envelope_Struct_Comp"/>
</dbReference>
<evidence type="ECO:0000256" key="1">
    <source>
        <dbReference type="ARBA" id="ARBA00022729"/>
    </source>
</evidence>
<feature type="domain" description="SLH" evidence="3">
    <location>
        <begin position="1103"/>
        <end position="1163"/>
    </location>
</feature>
<keyword evidence="1 2" id="KW-0732">Signal</keyword>
<dbReference type="Gene3D" id="2.60.40.1220">
    <property type="match status" value="3"/>
</dbReference>
<dbReference type="InterPro" id="IPR011801">
    <property type="entry name" value="Swm_rep_I_cyn"/>
</dbReference>
<gene>
    <name evidence="4" type="ORF">H7B90_17785</name>
</gene>
<name>A0A841U254_9BACL</name>
<dbReference type="Proteomes" id="UP000553776">
    <property type="component" value="Unassembled WGS sequence"/>
</dbReference>
<accession>A0A841U254</accession>
<proteinExistence type="predicted"/>
<evidence type="ECO:0000313" key="4">
    <source>
        <dbReference type="EMBL" id="MBB6693258.1"/>
    </source>
</evidence>
<keyword evidence="5" id="KW-1185">Reference proteome</keyword>
<dbReference type="PANTHER" id="PTHR43308:SF5">
    <property type="entry name" value="S-LAYER PROTEIN _ PEPTIDOGLYCAN ENDO-BETA-N-ACETYLGLUCOSAMINIDASE"/>
    <property type="match status" value="1"/>
</dbReference>
<feature type="domain" description="SLH" evidence="3">
    <location>
        <begin position="1167"/>
        <end position="1228"/>
    </location>
</feature>
<dbReference type="InterPro" id="IPR001119">
    <property type="entry name" value="SLH_dom"/>
</dbReference>
<dbReference type="EMBL" id="JACJVR010000069">
    <property type="protein sequence ID" value="MBB6693258.1"/>
    <property type="molecule type" value="Genomic_DNA"/>
</dbReference>
<feature type="chain" id="PRO_5032703210" evidence="2">
    <location>
        <begin position="23"/>
        <end position="1228"/>
    </location>
</feature>
<dbReference type="InterPro" id="IPR028059">
    <property type="entry name" value="SWM_rpt"/>
</dbReference>
<dbReference type="InterPro" id="IPR032812">
    <property type="entry name" value="SbsA_Ig"/>
</dbReference>
<dbReference type="InterPro" id="IPR014755">
    <property type="entry name" value="Cu-Rt/internalin_Ig-like"/>
</dbReference>